<evidence type="ECO:0000313" key="2">
    <source>
        <dbReference type="Proteomes" id="UP001055811"/>
    </source>
</evidence>
<proteinExistence type="predicted"/>
<reference evidence="1 2" key="2">
    <citation type="journal article" date="2022" name="Mol. Ecol. Resour.">
        <title>The genomes of chicory, endive, great burdock and yacon provide insights into Asteraceae paleo-polyploidization history and plant inulin production.</title>
        <authorList>
            <person name="Fan W."/>
            <person name="Wang S."/>
            <person name="Wang H."/>
            <person name="Wang A."/>
            <person name="Jiang F."/>
            <person name="Liu H."/>
            <person name="Zhao H."/>
            <person name="Xu D."/>
            <person name="Zhang Y."/>
        </authorList>
    </citation>
    <scope>NUCLEOTIDE SEQUENCE [LARGE SCALE GENOMIC DNA]</scope>
    <source>
        <strain evidence="2">cv. Punajuju</strain>
        <tissue evidence="1">Leaves</tissue>
    </source>
</reference>
<sequence length="69" mass="7911">MVTHLEIQNPWEPSSRFCCYTTTCHLCLSPLERFVSFLLIKACSCIFGYPLVNQDSSLKVSMNATYSER</sequence>
<dbReference type="EMBL" id="CM042015">
    <property type="protein sequence ID" value="KAI3709949.1"/>
    <property type="molecule type" value="Genomic_DNA"/>
</dbReference>
<protein>
    <submittedName>
        <fullName evidence="1">Uncharacterized protein</fullName>
    </submittedName>
</protein>
<dbReference type="Proteomes" id="UP001055811">
    <property type="component" value="Linkage Group LG07"/>
</dbReference>
<name>A0ACB9AIA2_CICIN</name>
<accession>A0ACB9AIA2</accession>
<gene>
    <name evidence="1" type="ORF">L2E82_39719</name>
</gene>
<reference evidence="2" key="1">
    <citation type="journal article" date="2022" name="Mol. Ecol. Resour.">
        <title>The genomes of chicory, endive, great burdock and yacon provide insights into Asteraceae palaeo-polyploidization history and plant inulin production.</title>
        <authorList>
            <person name="Fan W."/>
            <person name="Wang S."/>
            <person name="Wang H."/>
            <person name="Wang A."/>
            <person name="Jiang F."/>
            <person name="Liu H."/>
            <person name="Zhao H."/>
            <person name="Xu D."/>
            <person name="Zhang Y."/>
        </authorList>
    </citation>
    <scope>NUCLEOTIDE SEQUENCE [LARGE SCALE GENOMIC DNA]</scope>
    <source>
        <strain evidence="2">cv. Punajuju</strain>
    </source>
</reference>
<comment type="caution">
    <text evidence="1">The sequence shown here is derived from an EMBL/GenBank/DDBJ whole genome shotgun (WGS) entry which is preliminary data.</text>
</comment>
<keyword evidence="2" id="KW-1185">Reference proteome</keyword>
<evidence type="ECO:0000313" key="1">
    <source>
        <dbReference type="EMBL" id="KAI3709949.1"/>
    </source>
</evidence>
<organism evidence="1 2">
    <name type="scientific">Cichorium intybus</name>
    <name type="common">Chicory</name>
    <dbReference type="NCBI Taxonomy" id="13427"/>
    <lineage>
        <taxon>Eukaryota</taxon>
        <taxon>Viridiplantae</taxon>
        <taxon>Streptophyta</taxon>
        <taxon>Embryophyta</taxon>
        <taxon>Tracheophyta</taxon>
        <taxon>Spermatophyta</taxon>
        <taxon>Magnoliopsida</taxon>
        <taxon>eudicotyledons</taxon>
        <taxon>Gunneridae</taxon>
        <taxon>Pentapetalae</taxon>
        <taxon>asterids</taxon>
        <taxon>campanulids</taxon>
        <taxon>Asterales</taxon>
        <taxon>Asteraceae</taxon>
        <taxon>Cichorioideae</taxon>
        <taxon>Cichorieae</taxon>
        <taxon>Cichoriinae</taxon>
        <taxon>Cichorium</taxon>
    </lineage>
</organism>